<evidence type="ECO:0000313" key="3">
    <source>
        <dbReference type="Proteomes" id="UP001447188"/>
    </source>
</evidence>
<name>A0ABR3G547_9PEZI</name>
<evidence type="ECO:0000313" key="2">
    <source>
        <dbReference type="EMBL" id="KAL0630867.1"/>
    </source>
</evidence>
<gene>
    <name evidence="2" type="ORF">Q9L58_010280</name>
</gene>
<feature type="domain" description="HNH nuclease" evidence="1">
    <location>
        <begin position="171"/>
        <end position="234"/>
    </location>
</feature>
<reference evidence="2 3" key="1">
    <citation type="submission" date="2024-02" db="EMBL/GenBank/DDBJ databases">
        <title>Discinaceae phylogenomics.</title>
        <authorList>
            <person name="Dirks A.C."/>
            <person name="James T.Y."/>
        </authorList>
    </citation>
    <scope>NUCLEOTIDE SEQUENCE [LARGE SCALE GENOMIC DNA]</scope>
    <source>
        <strain evidence="2 3">ACD0624</strain>
    </source>
</reference>
<dbReference type="EMBL" id="JBBBZM010000355">
    <property type="protein sequence ID" value="KAL0630867.1"/>
    <property type="molecule type" value="Genomic_DNA"/>
</dbReference>
<evidence type="ECO:0000259" key="1">
    <source>
        <dbReference type="Pfam" id="PF13391"/>
    </source>
</evidence>
<dbReference type="Proteomes" id="UP001447188">
    <property type="component" value="Unassembled WGS sequence"/>
</dbReference>
<organism evidence="2 3">
    <name type="scientific">Discina gigas</name>
    <dbReference type="NCBI Taxonomy" id="1032678"/>
    <lineage>
        <taxon>Eukaryota</taxon>
        <taxon>Fungi</taxon>
        <taxon>Dikarya</taxon>
        <taxon>Ascomycota</taxon>
        <taxon>Pezizomycotina</taxon>
        <taxon>Pezizomycetes</taxon>
        <taxon>Pezizales</taxon>
        <taxon>Discinaceae</taxon>
        <taxon>Discina</taxon>
    </lineage>
</organism>
<protein>
    <recommendedName>
        <fullName evidence="1">HNH nuclease domain-containing protein</fullName>
    </recommendedName>
</protein>
<proteinExistence type="predicted"/>
<sequence>MAGPYQTLATDFIVGLRGVLLNRNLPTVEFVTVTANHIVNNMDLWQHLVVESPDPEAFDQFILELVFGHGFHGRMHQAGQVGQGQRLANRINNIRAIRTQFVLISNAIVYHMIIPMRNKGAPPVFMRPATVGVTLRDPNFKPNLFARDGRECRLTFRHDRSSLQPNLHPVELIGAHIIPFSLANKPVVHVLLEAFAGGTIQNAWIANAGINNTRNGFLLQHDAHVDFDNFRWGLRCTNAAGVVRYTPTHIRVNEPLSFGWQHLVAGMGLDPEATFGLVNPPQPQLCNLHYAIGRVMYLSGAGDVIDRYYEDMDEDSAKVLAAEQEVDREDHTIEEELTDEILEELGLGPAGIQPSQEDIAWNDIWRHQVIVGY</sequence>
<accession>A0ABR3G547</accession>
<dbReference type="Pfam" id="PF13391">
    <property type="entry name" value="HNH_2"/>
    <property type="match status" value="1"/>
</dbReference>
<dbReference type="InterPro" id="IPR003615">
    <property type="entry name" value="HNH_nuc"/>
</dbReference>
<keyword evidence="3" id="KW-1185">Reference proteome</keyword>
<comment type="caution">
    <text evidence="2">The sequence shown here is derived from an EMBL/GenBank/DDBJ whole genome shotgun (WGS) entry which is preliminary data.</text>
</comment>